<evidence type="ECO:0000256" key="3">
    <source>
        <dbReference type="RuleBase" id="RU000383"/>
    </source>
</evidence>
<dbReference type="EMBL" id="JAUIQD010000008">
    <property type="protein sequence ID" value="KAK3341117.1"/>
    <property type="molecule type" value="Genomic_DNA"/>
</dbReference>
<keyword evidence="3" id="KW-0195">Cyclin</keyword>
<proteinExistence type="inferred from homology"/>
<reference evidence="7" key="2">
    <citation type="submission" date="2023-06" db="EMBL/GenBank/DDBJ databases">
        <authorList>
            <consortium name="Lawrence Berkeley National Laboratory"/>
            <person name="Haridas S."/>
            <person name="Hensen N."/>
            <person name="Bonometti L."/>
            <person name="Westerberg I."/>
            <person name="Brannstrom I.O."/>
            <person name="Guillou S."/>
            <person name="Cros-Aarteil S."/>
            <person name="Calhoun S."/>
            <person name="Kuo A."/>
            <person name="Mondo S."/>
            <person name="Pangilinan J."/>
            <person name="Riley R."/>
            <person name="Labutti K."/>
            <person name="Andreopoulos B."/>
            <person name="Lipzen A."/>
            <person name="Chen C."/>
            <person name="Yanf M."/>
            <person name="Daum C."/>
            <person name="Ng V."/>
            <person name="Clum A."/>
            <person name="Steindorff A."/>
            <person name="Ohm R."/>
            <person name="Martin F."/>
            <person name="Silar P."/>
            <person name="Natvig D."/>
            <person name="Lalanne C."/>
            <person name="Gautier V."/>
            <person name="Ament-Velasquez S.L."/>
            <person name="Kruys A."/>
            <person name="Hutchinson M.I."/>
            <person name="Powell A.J."/>
            <person name="Barry K."/>
            <person name="Miller A.N."/>
            <person name="Grigoriev I.V."/>
            <person name="Debuchy R."/>
            <person name="Gladieux P."/>
            <person name="Thoren M.H."/>
            <person name="Johannesson H."/>
        </authorList>
    </citation>
    <scope>NUCLEOTIDE SEQUENCE</scope>
    <source>
        <strain evidence="7">CBS 955.72</strain>
    </source>
</reference>
<sequence length="517" mass="57790">MSNVDRYRPPREGYQPPSLPPKPPPTVLDRLSKSPSRRRDIPPAAPSPPVHSSRTSPPRPLSRRSAPSPAQSSPQRAPQAQRDQWYFTPDEVASTPSILDGLTLSEERLRRAKGVNFIYQAGILINLPQVTLWVAGVFFHRFYMRYSMAEDKGGIHHYNIAATALFLANKTEENCRKTKDLIIAVAKVAQKNAKLIIDEQSKEYWRWRDSIMAYEEVMLETLTFDLMVDNPYNQLAELLELLDSIHHKPIRDSAWAFCNDACLTVLPLLMTPRDVAISAIFFATAVKREKMDDIGGEPWWRYLKGSESLTVNAVSIVTEFYKENPLRKQDAKLPPGSPEFNLESTRRRGENIISQTEAGSIHNGSPMGTDRGTQSPSRGSRPNGRGVSHTLHDVGEKKEEGESEVKREPVDFNSSYMSIDMASQASRGDSDTALKAAANDLAVHERGGQTNGGGLKSPMLPNLQGGLKSPTIPSSMKRKSIDMDLDRDQDQGEGEDREDRETKKPRLTDDDEGEVKE</sequence>
<evidence type="ECO:0000256" key="1">
    <source>
        <dbReference type="ARBA" id="ARBA00008638"/>
    </source>
</evidence>
<dbReference type="GO" id="GO:0016538">
    <property type="term" value="F:cyclin-dependent protein serine/threonine kinase regulator activity"/>
    <property type="evidence" value="ECO:0007669"/>
    <property type="project" value="InterPro"/>
</dbReference>
<keyword evidence="5" id="KW-0472">Membrane</keyword>
<evidence type="ECO:0000256" key="2">
    <source>
        <dbReference type="ARBA" id="ARBA00014912"/>
    </source>
</evidence>
<dbReference type="InterPro" id="IPR006671">
    <property type="entry name" value="Cyclin_N"/>
</dbReference>
<feature type="compositionally biased region" description="Basic and acidic residues" evidence="4">
    <location>
        <begin position="390"/>
        <end position="410"/>
    </location>
</feature>
<feature type="region of interest" description="Disordered" evidence="4">
    <location>
        <begin position="1"/>
        <end position="82"/>
    </location>
</feature>
<dbReference type="SUPFAM" id="SSF47954">
    <property type="entry name" value="Cyclin-like"/>
    <property type="match status" value="2"/>
</dbReference>
<feature type="compositionally biased region" description="Pro residues" evidence="4">
    <location>
        <begin position="17"/>
        <end position="26"/>
    </location>
</feature>
<feature type="compositionally biased region" description="Basic and acidic residues" evidence="4">
    <location>
        <begin position="497"/>
        <end position="508"/>
    </location>
</feature>
<gene>
    <name evidence="7" type="ORF">B0T25DRAFT_465098</name>
</gene>
<feature type="transmembrane region" description="Helical" evidence="5">
    <location>
        <begin position="117"/>
        <end position="139"/>
    </location>
</feature>
<feature type="domain" description="Cyclin-like" evidence="6">
    <location>
        <begin position="116"/>
        <end position="220"/>
    </location>
</feature>
<dbReference type="Pfam" id="PF00134">
    <property type="entry name" value="Cyclin_N"/>
    <property type="match status" value="1"/>
</dbReference>
<feature type="compositionally biased region" description="Low complexity" evidence="4">
    <location>
        <begin position="63"/>
        <end position="82"/>
    </location>
</feature>
<feature type="region of interest" description="Disordered" evidence="4">
    <location>
        <begin position="445"/>
        <end position="517"/>
    </location>
</feature>
<feature type="compositionally biased region" description="Basic and acidic residues" evidence="4">
    <location>
        <begin position="1"/>
        <end position="11"/>
    </location>
</feature>
<dbReference type="SMART" id="SM00385">
    <property type="entry name" value="CYCLIN"/>
    <property type="match status" value="1"/>
</dbReference>
<feature type="compositionally biased region" description="Polar residues" evidence="4">
    <location>
        <begin position="371"/>
        <end position="380"/>
    </location>
</feature>
<evidence type="ECO:0000313" key="8">
    <source>
        <dbReference type="Proteomes" id="UP001275084"/>
    </source>
</evidence>
<dbReference type="InterPro" id="IPR043198">
    <property type="entry name" value="Cyclin/Ssn8"/>
</dbReference>
<organism evidence="7 8">
    <name type="scientific">Lasiosphaeria hispida</name>
    <dbReference type="NCBI Taxonomy" id="260671"/>
    <lineage>
        <taxon>Eukaryota</taxon>
        <taxon>Fungi</taxon>
        <taxon>Dikarya</taxon>
        <taxon>Ascomycota</taxon>
        <taxon>Pezizomycotina</taxon>
        <taxon>Sordariomycetes</taxon>
        <taxon>Sordariomycetidae</taxon>
        <taxon>Sordariales</taxon>
        <taxon>Lasiosphaeriaceae</taxon>
        <taxon>Lasiosphaeria</taxon>
    </lineage>
</organism>
<dbReference type="Proteomes" id="UP001275084">
    <property type="component" value="Unassembled WGS sequence"/>
</dbReference>
<keyword evidence="5" id="KW-0812">Transmembrane</keyword>
<dbReference type="CDD" id="cd20546">
    <property type="entry name" value="CYCLIN_SpCG1C_ScCTK2-like_rpt2"/>
    <property type="match status" value="1"/>
</dbReference>
<dbReference type="FunFam" id="1.10.472.10:FF:000072">
    <property type="entry name" value="Cyclin Pch1"/>
    <property type="match status" value="1"/>
</dbReference>
<dbReference type="InterPro" id="IPR013763">
    <property type="entry name" value="Cyclin-like_dom"/>
</dbReference>
<evidence type="ECO:0000259" key="6">
    <source>
        <dbReference type="SMART" id="SM00385"/>
    </source>
</evidence>
<comment type="similarity">
    <text evidence="1">Belongs to the cyclin family. Cyclin C subfamily.</text>
</comment>
<dbReference type="GO" id="GO:0006357">
    <property type="term" value="P:regulation of transcription by RNA polymerase II"/>
    <property type="evidence" value="ECO:0007669"/>
    <property type="project" value="InterPro"/>
</dbReference>
<name>A0AAJ0H688_9PEZI</name>
<dbReference type="AlphaFoldDB" id="A0AAJ0H688"/>
<accession>A0AAJ0H688</accession>
<comment type="caution">
    <text evidence="7">The sequence shown here is derived from an EMBL/GenBank/DDBJ whole genome shotgun (WGS) entry which is preliminary data.</text>
</comment>
<feature type="region of interest" description="Disordered" evidence="4">
    <location>
        <begin position="327"/>
        <end position="411"/>
    </location>
</feature>
<evidence type="ECO:0000313" key="7">
    <source>
        <dbReference type="EMBL" id="KAK3341117.1"/>
    </source>
</evidence>
<dbReference type="InterPro" id="IPR036915">
    <property type="entry name" value="Cyclin-like_sf"/>
</dbReference>
<dbReference type="PANTHER" id="PTHR10026">
    <property type="entry name" value="CYCLIN"/>
    <property type="match status" value="1"/>
</dbReference>
<keyword evidence="5" id="KW-1133">Transmembrane helix</keyword>
<dbReference type="Gene3D" id="1.10.472.10">
    <property type="entry name" value="Cyclin-like"/>
    <property type="match status" value="2"/>
</dbReference>
<protein>
    <recommendedName>
        <fullName evidence="2">RNA polymerase II holoenzyme cyclin-like subunit</fullName>
    </recommendedName>
</protein>
<feature type="compositionally biased region" description="Basic and acidic residues" evidence="4">
    <location>
        <begin position="479"/>
        <end position="490"/>
    </location>
</feature>
<evidence type="ECO:0000256" key="4">
    <source>
        <dbReference type="SAM" id="MobiDB-lite"/>
    </source>
</evidence>
<reference evidence="7" key="1">
    <citation type="journal article" date="2023" name="Mol. Phylogenet. Evol.">
        <title>Genome-scale phylogeny and comparative genomics of the fungal order Sordariales.</title>
        <authorList>
            <person name="Hensen N."/>
            <person name="Bonometti L."/>
            <person name="Westerberg I."/>
            <person name="Brannstrom I.O."/>
            <person name="Guillou S."/>
            <person name="Cros-Aarteil S."/>
            <person name="Calhoun S."/>
            <person name="Haridas S."/>
            <person name="Kuo A."/>
            <person name="Mondo S."/>
            <person name="Pangilinan J."/>
            <person name="Riley R."/>
            <person name="LaButti K."/>
            <person name="Andreopoulos B."/>
            <person name="Lipzen A."/>
            <person name="Chen C."/>
            <person name="Yan M."/>
            <person name="Daum C."/>
            <person name="Ng V."/>
            <person name="Clum A."/>
            <person name="Steindorff A."/>
            <person name="Ohm R.A."/>
            <person name="Martin F."/>
            <person name="Silar P."/>
            <person name="Natvig D.O."/>
            <person name="Lalanne C."/>
            <person name="Gautier V."/>
            <person name="Ament-Velasquez S.L."/>
            <person name="Kruys A."/>
            <person name="Hutchinson M.I."/>
            <person name="Powell A.J."/>
            <person name="Barry K."/>
            <person name="Miller A.N."/>
            <person name="Grigoriev I.V."/>
            <person name="Debuchy R."/>
            <person name="Gladieux P."/>
            <person name="Hiltunen Thoren M."/>
            <person name="Johannesson H."/>
        </authorList>
    </citation>
    <scope>NUCLEOTIDE SEQUENCE</scope>
    <source>
        <strain evidence="7">CBS 955.72</strain>
    </source>
</reference>
<evidence type="ECO:0000256" key="5">
    <source>
        <dbReference type="SAM" id="Phobius"/>
    </source>
</evidence>
<keyword evidence="8" id="KW-1185">Reference proteome</keyword>